<evidence type="ECO:0000313" key="1">
    <source>
        <dbReference type="EMBL" id="KFI89610.1"/>
    </source>
</evidence>
<dbReference type="Proteomes" id="UP000029078">
    <property type="component" value="Unassembled WGS sequence"/>
</dbReference>
<evidence type="ECO:0000313" key="2">
    <source>
        <dbReference type="Proteomes" id="UP000029078"/>
    </source>
</evidence>
<accession>A0A087D260</accession>
<comment type="caution">
    <text evidence="1">The sequence shown here is derived from an EMBL/GenBank/DDBJ whole genome shotgun (WGS) entry which is preliminary data.</text>
</comment>
<dbReference type="EMBL" id="JGZL01000007">
    <property type="protein sequence ID" value="KFI89610.1"/>
    <property type="molecule type" value="Genomic_DNA"/>
</dbReference>
<organism evidence="1 2">
    <name type="scientific">Bifidobacterium ruminantium</name>
    <dbReference type="NCBI Taxonomy" id="78346"/>
    <lineage>
        <taxon>Bacteria</taxon>
        <taxon>Bacillati</taxon>
        <taxon>Actinomycetota</taxon>
        <taxon>Actinomycetes</taxon>
        <taxon>Bifidobacteriales</taxon>
        <taxon>Bifidobacteriaceae</taxon>
        <taxon>Bifidobacterium</taxon>
    </lineage>
</organism>
<keyword evidence="2" id="KW-1185">Reference proteome</keyword>
<dbReference type="STRING" id="78346.BRUM_0820"/>
<name>A0A087D260_BIFRU</name>
<gene>
    <name evidence="1" type="ORF">BRUM_0820</name>
</gene>
<protein>
    <submittedName>
        <fullName evidence="1">Uncharacterized protein</fullName>
    </submittedName>
</protein>
<sequence>MLKPALIRHRIVKDIRIGNEESISMTKIIFFLSMQSWIRYANFPQLTLFPSGGN</sequence>
<proteinExistence type="predicted"/>
<reference evidence="1 2" key="1">
    <citation type="submission" date="2014-03" db="EMBL/GenBank/DDBJ databases">
        <title>Genomics of Bifidobacteria.</title>
        <authorList>
            <person name="Ventura M."/>
            <person name="Milani C."/>
            <person name="Lugli G.A."/>
        </authorList>
    </citation>
    <scope>NUCLEOTIDE SEQUENCE [LARGE SCALE GENOMIC DNA]</scope>
    <source>
        <strain evidence="1 2">LMG 21811</strain>
    </source>
</reference>
<dbReference type="AlphaFoldDB" id="A0A087D260"/>